<reference evidence="14 15" key="1">
    <citation type="submission" date="2020-08" db="EMBL/GenBank/DDBJ databases">
        <authorList>
            <person name="Hejnol A."/>
        </authorList>
    </citation>
    <scope>NUCLEOTIDE SEQUENCE [LARGE SCALE GENOMIC DNA]</scope>
</reference>
<dbReference type="OrthoDB" id="5815793at2759"/>
<dbReference type="PANTHER" id="PTHR12487">
    <property type="entry name" value="TEASHIRT-RELATED"/>
    <property type="match status" value="1"/>
</dbReference>
<keyword evidence="3" id="KW-0678">Repressor</keyword>
<evidence type="ECO:0000256" key="4">
    <source>
        <dbReference type="ARBA" id="ARBA00022723"/>
    </source>
</evidence>
<dbReference type="InterPro" id="IPR027008">
    <property type="entry name" value="Teashirt_fam"/>
</dbReference>
<evidence type="ECO:0000256" key="10">
    <source>
        <dbReference type="ARBA" id="ARBA00023163"/>
    </source>
</evidence>
<keyword evidence="8" id="KW-0805">Transcription regulation</keyword>
<evidence type="ECO:0000256" key="7">
    <source>
        <dbReference type="ARBA" id="ARBA00022833"/>
    </source>
</evidence>
<feature type="compositionally biased region" description="Basic residues" evidence="12">
    <location>
        <begin position="1"/>
        <end position="11"/>
    </location>
</feature>
<proteinExistence type="inferred from homology"/>
<dbReference type="SMART" id="SM00355">
    <property type="entry name" value="ZnF_C2H2"/>
    <property type="match status" value="3"/>
</dbReference>
<gene>
    <name evidence="14" type="ORF">DGYR_LOCUS13086</name>
</gene>
<name>A0A7I8WC65_9ANNE</name>
<keyword evidence="9" id="KW-0238">DNA-binding</keyword>
<evidence type="ECO:0000256" key="6">
    <source>
        <dbReference type="ARBA" id="ARBA00022771"/>
    </source>
</evidence>
<evidence type="ECO:0000256" key="8">
    <source>
        <dbReference type="ARBA" id="ARBA00023015"/>
    </source>
</evidence>
<keyword evidence="15" id="KW-1185">Reference proteome</keyword>
<evidence type="ECO:0000256" key="9">
    <source>
        <dbReference type="ARBA" id="ARBA00023125"/>
    </source>
</evidence>
<comment type="caution">
    <text evidence="14">The sequence shown here is derived from an EMBL/GenBank/DDBJ whole genome shotgun (WGS) entry which is preliminary data.</text>
</comment>
<keyword evidence="2" id="KW-0217">Developmental protein</keyword>
<keyword evidence="4" id="KW-0479">Metal-binding</keyword>
<evidence type="ECO:0000313" key="14">
    <source>
        <dbReference type="EMBL" id="CAD5125763.1"/>
    </source>
</evidence>
<dbReference type="GO" id="GO:0005634">
    <property type="term" value="C:nucleus"/>
    <property type="evidence" value="ECO:0007669"/>
    <property type="project" value="TreeGrafter"/>
</dbReference>
<evidence type="ECO:0000256" key="11">
    <source>
        <dbReference type="ARBA" id="ARBA00023242"/>
    </source>
</evidence>
<evidence type="ECO:0000256" key="2">
    <source>
        <dbReference type="ARBA" id="ARBA00022473"/>
    </source>
</evidence>
<sequence>MTRRKQQAPKKVKFEESSDEPLDLSLKSNSALDLTTKKKANDSSVSSLKSLEQKFGGNAFLTAENNKPKPIKSSTLNSTLNSFGGQVYHAALYGSCLPSTVPLRQPTPRPSKFFALANKFTSYTCQCGATFDCLYDLTVHMQKTKHKPTYGNNQGTEDLPKLVRGQDMWLSQGSEQTRQILRCITCCESFSSLAELTVHMMHTKHYSNILHEVKSSSGKKEGTLHCEVCGQDVECSKFGAHAQQCVKRDNSKSPQQETEIERKPSPLPLVEPADEDAPSALKAMQSFIERSFSTTPKNSLPSSRSSSTSPKRKYIEDEEVRQKDNEHPLNSLQRLIKNTETTSSSTPNIILVNPIVTVVSPSEKTPPIEKENSEFTCPVCKRAYVSKGSYRYHVSRCHVRPGKRKMDGKGEIGEKLTNYYKLAAELSSK</sequence>
<evidence type="ECO:0000256" key="1">
    <source>
        <dbReference type="ARBA" id="ARBA00007158"/>
    </source>
</evidence>
<dbReference type="InterPro" id="IPR013087">
    <property type="entry name" value="Znf_C2H2_type"/>
</dbReference>
<feature type="domain" description="C2H2-type" evidence="13">
    <location>
        <begin position="183"/>
        <end position="205"/>
    </location>
</feature>
<evidence type="ECO:0000256" key="5">
    <source>
        <dbReference type="ARBA" id="ARBA00022737"/>
    </source>
</evidence>
<keyword evidence="6" id="KW-0863">Zinc-finger</keyword>
<evidence type="ECO:0000259" key="13">
    <source>
        <dbReference type="PROSITE" id="PS00028"/>
    </source>
</evidence>
<evidence type="ECO:0000256" key="12">
    <source>
        <dbReference type="SAM" id="MobiDB-lite"/>
    </source>
</evidence>
<protein>
    <submittedName>
        <fullName evidence="14">DgyrCDS13975</fullName>
    </submittedName>
</protein>
<keyword evidence="10" id="KW-0804">Transcription</keyword>
<feature type="region of interest" description="Disordered" evidence="12">
    <location>
        <begin position="247"/>
        <end position="279"/>
    </location>
</feature>
<keyword evidence="5" id="KW-0677">Repeat</keyword>
<evidence type="ECO:0000313" key="15">
    <source>
        <dbReference type="Proteomes" id="UP000549394"/>
    </source>
</evidence>
<keyword evidence="7" id="KW-0862">Zinc</keyword>
<feature type="region of interest" description="Disordered" evidence="12">
    <location>
        <begin position="291"/>
        <end position="326"/>
    </location>
</feature>
<organism evidence="14 15">
    <name type="scientific">Dimorphilus gyrociliatus</name>
    <dbReference type="NCBI Taxonomy" id="2664684"/>
    <lineage>
        <taxon>Eukaryota</taxon>
        <taxon>Metazoa</taxon>
        <taxon>Spiralia</taxon>
        <taxon>Lophotrochozoa</taxon>
        <taxon>Annelida</taxon>
        <taxon>Polychaeta</taxon>
        <taxon>Polychaeta incertae sedis</taxon>
        <taxon>Dinophilidae</taxon>
        <taxon>Dimorphilus</taxon>
    </lineage>
</organism>
<feature type="compositionally biased region" description="Low complexity" evidence="12">
    <location>
        <begin position="295"/>
        <end position="309"/>
    </location>
</feature>
<keyword evidence="11" id="KW-0539">Nucleus</keyword>
<dbReference type="Proteomes" id="UP000549394">
    <property type="component" value="Unassembled WGS sequence"/>
</dbReference>
<evidence type="ECO:0000256" key="3">
    <source>
        <dbReference type="ARBA" id="ARBA00022491"/>
    </source>
</evidence>
<accession>A0A7I8WC65</accession>
<feature type="domain" description="C2H2-type" evidence="13">
    <location>
        <begin position="377"/>
        <end position="398"/>
    </location>
</feature>
<comment type="similarity">
    <text evidence="1">Belongs to the teashirt C2H2-type zinc-finger protein family.</text>
</comment>
<feature type="region of interest" description="Disordered" evidence="12">
    <location>
        <begin position="1"/>
        <end position="26"/>
    </location>
</feature>
<dbReference type="GO" id="GO:0000981">
    <property type="term" value="F:DNA-binding transcription factor activity, RNA polymerase II-specific"/>
    <property type="evidence" value="ECO:0007669"/>
    <property type="project" value="TreeGrafter"/>
</dbReference>
<dbReference type="GO" id="GO:0008270">
    <property type="term" value="F:zinc ion binding"/>
    <property type="evidence" value="ECO:0007669"/>
    <property type="project" value="UniProtKB-KW"/>
</dbReference>
<dbReference type="PROSITE" id="PS00028">
    <property type="entry name" value="ZINC_FINGER_C2H2_1"/>
    <property type="match status" value="2"/>
</dbReference>
<dbReference type="AlphaFoldDB" id="A0A7I8WC65"/>
<dbReference type="PANTHER" id="PTHR12487:SF7">
    <property type="entry name" value="PROTEIN TEASHIRT-RELATED"/>
    <property type="match status" value="1"/>
</dbReference>
<dbReference type="GO" id="GO:0003677">
    <property type="term" value="F:DNA binding"/>
    <property type="evidence" value="ECO:0007669"/>
    <property type="project" value="UniProtKB-KW"/>
</dbReference>
<dbReference type="EMBL" id="CAJFCJ010000028">
    <property type="protein sequence ID" value="CAD5125763.1"/>
    <property type="molecule type" value="Genomic_DNA"/>
</dbReference>